<name>A0AAP0PH74_9MAGN</name>
<protein>
    <recommendedName>
        <fullName evidence="2">Retrotransposon gag domain-containing protein</fullName>
    </recommendedName>
</protein>
<proteinExistence type="predicted"/>
<dbReference type="AlphaFoldDB" id="A0AAP0PH74"/>
<evidence type="ECO:0000313" key="3">
    <source>
        <dbReference type="EMBL" id="KAK9143902.1"/>
    </source>
</evidence>
<feature type="region of interest" description="Disordered" evidence="1">
    <location>
        <begin position="1"/>
        <end position="22"/>
    </location>
</feature>
<evidence type="ECO:0000313" key="4">
    <source>
        <dbReference type="Proteomes" id="UP001420932"/>
    </source>
</evidence>
<evidence type="ECO:0000256" key="1">
    <source>
        <dbReference type="SAM" id="MobiDB-lite"/>
    </source>
</evidence>
<reference evidence="3 4" key="1">
    <citation type="submission" date="2024-01" db="EMBL/GenBank/DDBJ databases">
        <title>Genome assemblies of Stephania.</title>
        <authorList>
            <person name="Yang L."/>
        </authorList>
    </citation>
    <scope>NUCLEOTIDE SEQUENCE [LARGE SCALE GENOMIC DNA]</scope>
    <source>
        <strain evidence="3">YNDBR</strain>
        <tissue evidence="3">Leaf</tissue>
    </source>
</reference>
<comment type="caution">
    <text evidence="3">The sequence shown here is derived from an EMBL/GenBank/DDBJ whole genome shotgun (WGS) entry which is preliminary data.</text>
</comment>
<dbReference type="InterPro" id="IPR005162">
    <property type="entry name" value="Retrotrans_gag_dom"/>
</dbReference>
<dbReference type="Proteomes" id="UP001420932">
    <property type="component" value="Unassembled WGS sequence"/>
</dbReference>
<keyword evidence="4" id="KW-1185">Reference proteome</keyword>
<evidence type="ECO:0000259" key="2">
    <source>
        <dbReference type="Pfam" id="PF03732"/>
    </source>
</evidence>
<accession>A0AAP0PH74</accession>
<organism evidence="3 4">
    <name type="scientific">Stephania yunnanensis</name>
    <dbReference type="NCBI Taxonomy" id="152371"/>
    <lineage>
        <taxon>Eukaryota</taxon>
        <taxon>Viridiplantae</taxon>
        <taxon>Streptophyta</taxon>
        <taxon>Embryophyta</taxon>
        <taxon>Tracheophyta</taxon>
        <taxon>Spermatophyta</taxon>
        <taxon>Magnoliopsida</taxon>
        <taxon>Ranunculales</taxon>
        <taxon>Menispermaceae</taxon>
        <taxon>Menispermoideae</taxon>
        <taxon>Cissampelideae</taxon>
        <taxon>Stephania</taxon>
    </lineage>
</organism>
<gene>
    <name evidence="3" type="ORF">Syun_013302</name>
</gene>
<dbReference type="EMBL" id="JBBNAF010000005">
    <property type="protein sequence ID" value="KAK9143902.1"/>
    <property type="molecule type" value="Genomic_DNA"/>
</dbReference>
<sequence>MTDSRDRGDAGASGSQPSIPSAEDFQRLSDRVAAQGQQLAEFIALMTSRFAPLAQPTQTSGPTATTISTVSTVMSVVPATPVIAAPAVEIVSTSSSTLPSSSSTALVQLVKDFIKLKPVYFDGQRDFEKIEKWVLSQEKLHSILRIEDRLRAEISSYTLQRDADVWWHATIAAEGEFESWDAFKTKFYQQYFPLAVRKRLMKEFNNLRQGADESVMSYRDRYDYLRQFAGDLVREAMDDVYYFGDGLRPDIGFYVVSSGATTLCEIFERALAHETYYLGRVADGTPLVPALTPDQIAENERRRHRGKGLRR</sequence>
<feature type="domain" description="Retrotransposon gag" evidence="2">
    <location>
        <begin position="156"/>
        <end position="249"/>
    </location>
</feature>
<dbReference type="PANTHER" id="PTHR33223">
    <property type="entry name" value="CCHC-TYPE DOMAIN-CONTAINING PROTEIN"/>
    <property type="match status" value="1"/>
</dbReference>
<dbReference type="PANTHER" id="PTHR33223:SF6">
    <property type="entry name" value="CCHC-TYPE DOMAIN-CONTAINING PROTEIN"/>
    <property type="match status" value="1"/>
</dbReference>
<dbReference type="Pfam" id="PF03732">
    <property type="entry name" value="Retrotrans_gag"/>
    <property type="match status" value="1"/>
</dbReference>